<accession>A0ABP9PVR8</accession>
<dbReference type="RefSeq" id="WP_345461296.1">
    <property type="nucleotide sequence ID" value="NZ_BAABKG010000004.1"/>
</dbReference>
<evidence type="ECO:0000256" key="1">
    <source>
        <dbReference type="ARBA" id="ARBA00022679"/>
    </source>
</evidence>
<dbReference type="PROSITE" id="PS51186">
    <property type="entry name" value="GNAT"/>
    <property type="match status" value="1"/>
</dbReference>
<reference evidence="5" key="1">
    <citation type="journal article" date="2019" name="Int. J. Syst. Evol. Microbiol.">
        <title>The Global Catalogue of Microorganisms (GCM) 10K type strain sequencing project: providing services to taxonomists for standard genome sequencing and annotation.</title>
        <authorList>
            <consortium name="The Broad Institute Genomics Platform"/>
            <consortium name="The Broad Institute Genome Sequencing Center for Infectious Disease"/>
            <person name="Wu L."/>
            <person name="Ma J."/>
        </authorList>
    </citation>
    <scope>NUCLEOTIDE SEQUENCE [LARGE SCALE GENOMIC DNA]</scope>
    <source>
        <strain evidence="5">JCM 18459</strain>
    </source>
</reference>
<evidence type="ECO:0000256" key="2">
    <source>
        <dbReference type="ARBA" id="ARBA00023315"/>
    </source>
</evidence>
<dbReference type="EMBL" id="BAABKG010000004">
    <property type="protein sequence ID" value="GAA5152932.1"/>
    <property type="molecule type" value="Genomic_DNA"/>
</dbReference>
<dbReference type="InterPro" id="IPR050832">
    <property type="entry name" value="Bact_Acetyltransf"/>
</dbReference>
<dbReference type="CDD" id="cd04301">
    <property type="entry name" value="NAT_SF"/>
    <property type="match status" value="1"/>
</dbReference>
<comment type="caution">
    <text evidence="4">The sequence shown here is derived from an EMBL/GenBank/DDBJ whole genome shotgun (WGS) entry which is preliminary data.</text>
</comment>
<dbReference type="SUPFAM" id="SSF55729">
    <property type="entry name" value="Acyl-CoA N-acyltransferases (Nat)"/>
    <property type="match status" value="1"/>
</dbReference>
<organism evidence="4 5">
    <name type="scientific">Nocardioides marinquilinus</name>
    <dbReference type="NCBI Taxonomy" id="1210400"/>
    <lineage>
        <taxon>Bacteria</taxon>
        <taxon>Bacillati</taxon>
        <taxon>Actinomycetota</taxon>
        <taxon>Actinomycetes</taxon>
        <taxon>Propionibacteriales</taxon>
        <taxon>Nocardioidaceae</taxon>
        <taxon>Nocardioides</taxon>
    </lineage>
</organism>
<protein>
    <recommendedName>
        <fullName evidence="3">N-acetyltransferase domain-containing protein</fullName>
    </recommendedName>
</protein>
<dbReference type="PANTHER" id="PTHR43877">
    <property type="entry name" value="AMINOALKYLPHOSPHONATE N-ACETYLTRANSFERASE-RELATED-RELATED"/>
    <property type="match status" value="1"/>
</dbReference>
<sequence>MSRSLVSLREAEPTDAEFLVDLWADGLRRAERPDLLADVEQLVKTAHVSPEQRLVVAEYDGEPAGAVLLRIATVTPLNLDLAVQVVSPCVATPFRRRGIGRTLMDCAVAFAEEAGVPHLATAVSSTSPGSRDGNRFMARLALGPLGTLRVAPVVAVRARLTATRPASAGGGRQLTRVLAARRSARRARPVVSE</sequence>
<name>A0ABP9PVR8_9ACTN</name>
<dbReference type="Proteomes" id="UP001500221">
    <property type="component" value="Unassembled WGS sequence"/>
</dbReference>
<proteinExistence type="predicted"/>
<dbReference type="Pfam" id="PF00583">
    <property type="entry name" value="Acetyltransf_1"/>
    <property type="match status" value="1"/>
</dbReference>
<gene>
    <name evidence="4" type="ORF">GCM10023340_34100</name>
</gene>
<dbReference type="InterPro" id="IPR000182">
    <property type="entry name" value="GNAT_dom"/>
</dbReference>
<dbReference type="Gene3D" id="3.40.630.30">
    <property type="match status" value="1"/>
</dbReference>
<dbReference type="InterPro" id="IPR016181">
    <property type="entry name" value="Acyl_CoA_acyltransferase"/>
</dbReference>
<keyword evidence="5" id="KW-1185">Reference proteome</keyword>
<keyword evidence="1" id="KW-0808">Transferase</keyword>
<keyword evidence="2" id="KW-0012">Acyltransferase</keyword>
<evidence type="ECO:0000259" key="3">
    <source>
        <dbReference type="PROSITE" id="PS51186"/>
    </source>
</evidence>
<feature type="domain" description="N-acetyltransferase" evidence="3">
    <location>
        <begin position="6"/>
        <end position="163"/>
    </location>
</feature>
<evidence type="ECO:0000313" key="5">
    <source>
        <dbReference type="Proteomes" id="UP001500221"/>
    </source>
</evidence>
<evidence type="ECO:0000313" key="4">
    <source>
        <dbReference type="EMBL" id="GAA5152932.1"/>
    </source>
</evidence>
<dbReference type="PANTHER" id="PTHR43877:SF1">
    <property type="entry name" value="ACETYLTRANSFERASE"/>
    <property type="match status" value="1"/>
</dbReference>